<dbReference type="EMBL" id="CP019236">
    <property type="protein sequence ID" value="APW37907.1"/>
    <property type="molecule type" value="Genomic_DNA"/>
</dbReference>
<dbReference type="InterPro" id="IPR000620">
    <property type="entry name" value="EamA_dom"/>
</dbReference>
<protein>
    <submittedName>
        <fullName evidence="3">Transporter</fullName>
    </submittedName>
</protein>
<dbReference type="GO" id="GO:0016020">
    <property type="term" value="C:membrane"/>
    <property type="evidence" value="ECO:0007669"/>
    <property type="project" value="InterPro"/>
</dbReference>
<dbReference type="Proteomes" id="UP000186609">
    <property type="component" value="Chromosome"/>
</dbReference>
<evidence type="ECO:0000256" key="1">
    <source>
        <dbReference type="SAM" id="Phobius"/>
    </source>
</evidence>
<name>A0A1P8JVY1_9BURK</name>
<dbReference type="RefSeq" id="WP_076199786.1">
    <property type="nucleotide sequence ID" value="NZ_CP019236.1"/>
</dbReference>
<sequence length="304" mass="32373">MLTGVLAGLAAGAFWGLVFVVPRLLNGFSPVDIAAGRYVAWGLLSALLVFGTPRERRWPTWPQLGAAFTMSVLGATGYYLLVVLAVRDAGTALPSLIVGTIPIWLMLLGKPGHLRWATLLPGLALTAAGLSLMFAAEQSSDVATDMVSNAAAHPHIWRGIALAVVSMVSWTVFALYNAAWLRRHPEVTGTVWSNWLGLVTGASAVAMWMVAGSEAKSLLAQNQTALAALVFVATGVGSAWLGSILWNVASRRLSTSLCGQLIVSETLFALFYSFVWDGAWPSPLQWAACVLFTLGIIASIRAHR</sequence>
<feature type="transmembrane region" description="Helical" evidence="1">
    <location>
        <begin position="156"/>
        <end position="179"/>
    </location>
</feature>
<dbReference type="KEGG" id="rhy:RD110_12460"/>
<feature type="domain" description="EamA" evidence="2">
    <location>
        <begin position="3"/>
        <end position="109"/>
    </location>
</feature>
<proteinExistence type="predicted"/>
<feature type="transmembrane region" description="Helical" evidence="1">
    <location>
        <begin position="223"/>
        <end position="246"/>
    </location>
</feature>
<feature type="transmembrane region" description="Helical" evidence="1">
    <location>
        <begin position="92"/>
        <end position="109"/>
    </location>
</feature>
<dbReference type="Pfam" id="PF00892">
    <property type="entry name" value="EamA"/>
    <property type="match status" value="1"/>
</dbReference>
<dbReference type="AlphaFoldDB" id="A0A1P8JVY1"/>
<keyword evidence="1" id="KW-0812">Transmembrane</keyword>
<feature type="transmembrane region" description="Helical" evidence="1">
    <location>
        <begin position="116"/>
        <end position="136"/>
    </location>
</feature>
<feature type="transmembrane region" description="Helical" evidence="1">
    <location>
        <begin position="191"/>
        <end position="211"/>
    </location>
</feature>
<gene>
    <name evidence="3" type="ORF">RD110_12460</name>
</gene>
<keyword evidence="1" id="KW-1133">Transmembrane helix</keyword>
<feature type="transmembrane region" description="Helical" evidence="1">
    <location>
        <begin position="36"/>
        <end position="52"/>
    </location>
</feature>
<reference evidence="3 4" key="1">
    <citation type="submission" date="2017-01" db="EMBL/GenBank/DDBJ databases">
        <authorList>
            <person name="Mah S.A."/>
            <person name="Swanson W.J."/>
            <person name="Moy G.W."/>
            <person name="Vacquier V.D."/>
        </authorList>
    </citation>
    <scope>NUCLEOTIDE SEQUENCE [LARGE SCALE GENOMIC DNA]</scope>
    <source>
        <strain evidence="3 4">DCY110</strain>
    </source>
</reference>
<feature type="transmembrane region" description="Helical" evidence="1">
    <location>
        <begin position="284"/>
        <end position="302"/>
    </location>
</feature>
<dbReference type="STRING" id="1842727.RD110_12460"/>
<feature type="transmembrane region" description="Helical" evidence="1">
    <location>
        <begin position="253"/>
        <end position="272"/>
    </location>
</feature>
<dbReference type="OrthoDB" id="7216522at2"/>
<feature type="transmembrane region" description="Helical" evidence="1">
    <location>
        <begin position="64"/>
        <end position="86"/>
    </location>
</feature>
<keyword evidence="4" id="KW-1185">Reference proteome</keyword>
<evidence type="ECO:0000259" key="2">
    <source>
        <dbReference type="Pfam" id="PF00892"/>
    </source>
</evidence>
<evidence type="ECO:0000313" key="4">
    <source>
        <dbReference type="Proteomes" id="UP000186609"/>
    </source>
</evidence>
<evidence type="ECO:0000313" key="3">
    <source>
        <dbReference type="EMBL" id="APW37907.1"/>
    </source>
</evidence>
<accession>A0A1P8JVY1</accession>
<keyword evidence="1" id="KW-0472">Membrane</keyword>
<organism evidence="3 4">
    <name type="scientific">Rhodoferax koreensis</name>
    <dbReference type="NCBI Taxonomy" id="1842727"/>
    <lineage>
        <taxon>Bacteria</taxon>
        <taxon>Pseudomonadati</taxon>
        <taxon>Pseudomonadota</taxon>
        <taxon>Betaproteobacteria</taxon>
        <taxon>Burkholderiales</taxon>
        <taxon>Comamonadaceae</taxon>
        <taxon>Rhodoferax</taxon>
    </lineage>
</organism>